<dbReference type="STRING" id="296218.AWN68_14310"/>
<dbReference type="OrthoDB" id="9814425at2"/>
<dbReference type="InterPro" id="IPR027843">
    <property type="entry name" value="DUF4440"/>
</dbReference>
<feature type="domain" description="DUF4440" evidence="1">
    <location>
        <begin position="30"/>
        <end position="139"/>
    </location>
</feature>
<dbReference type="AlphaFoldDB" id="A0A150XUL3"/>
<dbReference type="RefSeq" id="WP_068412348.1">
    <property type="nucleotide sequence ID" value="NZ_LRDB01000003.1"/>
</dbReference>
<dbReference type="Gene3D" id="3.10.450.50">
    <property type="match status" value="1"/>
</dbReference>
<organism evidence="2 3">
    <name type="scientific">Roseivirga echinicomitans</name>
    <dbReference type="NCBI Taxonomy" id="296218"/>
    <lineage>
        <taxon>Bacteria</taxon>
        <taxon>Pseudomonadati</taxon>
        <taxon>Bacteroidota</taxon>
        <taxon>Cytophagia</taxon>
        <taxon>Cytophagales</taxon>
        <taxon>Roseivirgaceae</taxon>
        <taxon>Roseivirga</taxon>
    </lineage>
</organism>
<evidence type="ECO:0000259" key="1">
    <source>
        <dbReference type="Pfam" id="PF14534"/>
    </source>
</evidence>
<dbReference type="Pfam" id="PF14534">
    <property type="entry name" value="DUF4440"/>
    <property type="match status" value="1"/>
</dbReference>
<protein>
    <recommendedName>
        <fullName evidence="1">DUF4440 domain-containing protein</fullName>
    </recommendedName>
</protein>
<evidence type="ECO:0000313" key="2">
    <source>
        <dbReference type="EMBL" id="KYG82431.1"/>
    </source>
</evidence>
<dbReference type="Proteomes" id="UP000075615">
    <property type="component" value="Unassembled WGS sequence"/>
</dbReference>
<evidence type="ECO:0000313" key="3">
    <source>
        <dbReference type="Proteomes" id="UP000075615"/>
    </source>
</evidence>
<proteinExistence type="predicted"/>
<dbReference type="SUPFAM" id="SSF54427">
    <property type="entry name" value="NTF2-like"/>
    <property type="match status" value="1"/>
</dbReference>
<accession>A0A150XUL3</accession>
<dbReference type="InterPro" id="IPR032710">
    <property type="entry name" value="NTF2-like_dom_sf"/>
</dbReference>
<comment type="caution">
    <text evidence="2">The sequence shown here is derived from an EMBL/GenBank/DDBJ whole genome shotgun (WGS) entry which is preliminary data.</text>
</comment>
<reference evidence="2 3" key="1">
    <citation type="submission" date="2016-01" db="EMBL/GenBank/DDBJ databases">
        <title>Genome sequencing of Roseivirga echinicomitans KMM 6058.</title>
        <authorList>
            <person name="Selvaratnam C."/>
            <person name="Thevarajoo S."/>
            <person name="Goh K.M."/>
            <person name="Ee R."/>
            <person name="Chan K.-G."/>
            <person name="Chong C.S."/>
        </authorList>
    </citation>
    <scope>NUCLEOTIDE SEQUENCE [LARGE SCALE GENOMIC DNA]</scope>
    <source>
        <strain evidence="2 3">KMM 6058</strain>
    </source>
</reference>
<name>A0A150XUL3_9BACT</name>
<dbReference type="PROSITE" id="PS51257">
    <property type="entry name" value="PROKAR_LIPOPROTEIN"/>
    <property type="match status" value="1"/>
</dbReference>
<dbReference type="EMBL" id="LRDB01000003">
    <property type="protein sequence ID" value="KYG82431.1"/>
    <property type="molecule type" value="Genomic_DNA"/>
</dbReference>
<gene>
    <name evidence="2" type="ORF">AWN68_14310</name>
</gene>
<keyword evidence="3" id="KW-1185">Reference proteome</keyword>
<sequence>MKYTFLFALISIFSACSSPVENIEQETKAILEASKAFSQAYMDKDLEKQMTYYTDDIVNIPGNRPMLIGKEAVANYWRQSGNAKVIAHKSTPSELEIIGNMAKDYGYYEGRSVRDGDTTSFRGHYLITWKKGDDGQWRMSADMWAGLND</sequence>